<dbReference type="InterPro" id="IPR001764">
    <property type="entry name" value="Glyco_hydro_3_N"/>
</dbReference>
<dbReference type="EC" id="3.2.1.21" evidence="3"/>
<gene>
    <name evidence="8" type="ORF">H9727_05995</name>
</gene>
<evidence type="ECO:0000256" key="3">
    <source>
        <dbReference type="ARBA" id="ARBA00012744"/>
    </source>
</evidence>
<dbReference type="Pfam" id="PF00933">
    <property type="entry name" value="Glyco_hydro_3"/>
    <property type="match status" value="1"/>
</dbReference>
<dbReference type="Proteomes" id="UP000824132">
    <property type="component" value="Unassembled WGS sequence"/>
</dbReference>
<dbReference type="GO" id="GO:0008422">
    <property type="term" value="F:beta-glucosidase activity"/>
    <property type="evidence" value="ECO:0007669"/>
    <property type="project" value="UniProtKB-EC"/>
</dbReference>
<evidence type="ECO:0000256" key="1">
    <source>
        <dbReference type="ARBA" id="ARBA00000448"/>
    </source>
</evidence>
<accession>A0A9D2CZP7</accession>
<comment type="similarity">
    <text evidence="2">Belongs to the glycosyl hydrolase 3 family.</text>
</comment>
<dbReference type="InterPro" id="IPR036962">
    <property type="entry name" value="Glyco_hydro_3_N_sf"/>
</dbReference>
<dbReference type="PRINTS" id="PR00133">
    <property type="entry name" value="GLHYDRLASE3"/>
</dbReference>
<dbReference type="InterPro" id="IPR051915">
    <property type="entry name" value="Cellulose_Degrad_GH3"/>
</dbReference>
<sequence length="745" mass="82700">MKEKQIWQLIDRMTIEQKLGQMSVCEYGDLMKGGDNVYTGPKGEFALTEEQKKIVGGVLNFKDASAMIALQKKHLEEDPNKIPLLFMLDVIHGYKTTFPIPLAIGCSFDTDLAERCARAAAVESAVSGVQVTYSPMADLCRDARWGRVMEGFGEDPHLCAEMSAAFVNGYQRNADKNYEIASCIKHFACYGAAEAGRDYNCVDMSSYTMDEYYMPGYKAGVNAGAAMVMTAFNSLNGTPCTANTMLRDKLRTEWGFNGVVISDYNSVAELVNHGCARDLREAAKLAIAAECDMEMVSTTYLQEGAALVESGEISMEQIDRAVFRILSLKNRLGLFENPYAAADVQAEKRFCRCAGFLSLARKASTDSCVLLKNDGILPLKKRNGIALIGPFADSKEIIGAWSCNADPAHAVTIREAFCEENIEFEYARGCGDSLEESDRRGFSEAIAAAKRCETVVLCIGESMRYSGECRSRTEICLPPLQTELFEKIYETNPNVVVVLFQGRPLHIRALLKSRAVFTMWQPGAEGGHACADLLFGKSNFSGKLAMSLPHSVGQLPLYYNHYETGRPFDPNNAGAWTSKYIDAPNEPLFPFGYGLSYSKFVFSDAKITACGVKKENKMRVSVRVRNESDIDGSEVVQLYVRDVAATMVRPVRELKKFKKICLSAHTETVVEFMIGPKDLGFVHSDGSFYAEPGEFQVLIGGDPRGLLRLDLIYKEDKMRYNISRIAMREMAEPYVEAQNEQQRIL</sequence>
<dbReference type="Gene3D" id="3.40.50.1700">
    <property type="entry name" value="Glycoside hydrolase family 3 C-terminal domain"/>
    <property type="match status" value="1"/>
</dbReference>
<evidence type="ECO:0000313" key="9">
    <source>
        <dbReference type="Proteomes" id="UP000824132"/>
    </source>
</evidence>
<proteinExistence type="inferred from homology"/>
<evidence type="ECO:0000256" key="6">
    <source>
        <dbReference type="ARBA" id="ARBA00023295"/>
    </source>
</evidence>
<protein>
    <recommendedName>
        <fullName evidence="3">beta-glucosidase</fullName>
        <ecNumber evidence="3">3.2.1.21</ecNumber>
    </recommendedName>
</protein>
<name>A0A9D2CZP7_9FIRM</name>
<feature type="domain" description="Fibronectin type III-like" evidence="7">
    <location>
        <begin position="634"/>
        <end position="703"/>
    </location>
</feature>
<keyword evidence="6" id="KW-0326">Glycosidase</keyword>
<evidence type="ECO:0000313" key="8">
    <source>
        <dbReference type="EMBL" id="HIZ03821.1"/>
    </source>
</evidence>
<dbReference type="EMBL" id="DXCL01000031">
    <property type="protein sequence ID" value="HIZ03821.1"/>
    <property type="molecule type" value="Genomic_DNA"/>
</dbReference>
<dbReference type="PANTHER" id="PTHR30620:SF16">
    <property type="entry name" value="LYSOSOMAL BETA GLUCOSIDASE"/>
    <property type="match status" value="1"/>
</dbReference>
<dbReference type="SMART" id="SM01217">
    <property type="entry name" value="Fn3_like"/>
    <property type="match status" value="1"/>
</dbReference>
<keyword evidence="5 8" id="KW-0378">Hydrolase</keyword>
<dbReference type="InterPro" id="IPR013783">
    <property type="entry name" value="Ig-like_fold"/>
</dbReference>
<dbReference type="InterPro" id="IPR026891">
    <property type="entry name" value="Fn3-like"/>
</dbReference>
<dbReference type="AlphaFoldDB" id="A0A9D2CZP7"/>
<dbReference type="GO" id="GO:0009251">
    <property type="term" value="P:glucan catabolic process"/>
    <property type="evidence" value="ECO:0007669"/>
    <property type="project" value="TreeGrafter"/>
</dbReference>
<dbReference type="FunFam" id="2.60.40.10:FF:000495">
    <property type="entry name" value="Periplasmic beta-glucosidase"/>
    <property type="match status" value="1"/>
</dbReference>
<dbReference type="Pfam" id="PF14310">
    <property type="entry name" value="Fn3-like"/>
    <property type="match status" value="1"/>
</dbReference>
<comment type="catalytic activity">
    <reaction evidence="1">
        <text>Hydrolysis of terminal, non-reducing beta-D-glucosyl residues with release of beta-D-glucose.</text>
        <dbReference type="EC" id="3.2.1.21"/>
    </reaction>
</comment>
<keyword evidence="4" id="KW-0732">Signal</keyword>
<evidence type="ECO:0000256" key="5">
    <source>
        <dbReference type="ARBA" id="ARBA00022801"/>
    </source>
</evidence>
<evidence type="ECO:0000259" key="7">
    <source>
        <dbReference type="SMART" id="SM01217"/>
    </source>
</evidence>
<dbReference type="Gene3D" id="2.60.40.10">
    <property type="entry name" value="Immunoglobulins"/>
    <property type="match status" value="1"/>
</dbReference>
<dbReference type="PANTHER" id="PTHR30620">
    <property type="entry name" value="PERIPLASMIC BETA-GLUCOSIDASE-RELATED"/>
    <property type="match status" value="1"/>
</dbReference>
<comment type="caution">
    <text evidence="8">The sequence shown here is derived from an EMBL/GenBank/DDBJ whole genome shotgun (WGS) entry which is preliminary data.</text>
</comment>
<dbReference type="SUPFAM" id="SSF51445">
    <property type="entry name" value="(Trans)glycosidases"/>
    <property type="match status" value="1"/>
</dbReference>
<dbReference type="SUPFAM" id="SSF52279">
    <property type="entry name" value="Beta-D-glucan exohydrolase, C-terminal domain"/>
    <property type="match status" value="1"/>
</dbReference>
<dbReference type="InterPro" id="IPR017853">
    <property type="entry name" value="GH"/>
</dbReference>
<organism evidence="8 9">
    <name type="scientific">Candidatus Borkfalkia avistercoris</name>
    <dbReference type="NCBI Taxonomy" id="2838504"/>
    <lineage>
        <taxon>Bacteria</taxon>
        <taxon>Bacillati</taxon>
        <taxon>Bacillota</taxon>
        <taxon>Clostridia</taxon>
        <taxon>Christensenellales</taxon>
        <taxon>Christensenellaceae</taxon>
        <taxon>Candidatus Borkfalkia</taxon>
    </lineage>
</organism>
<evidence type="ECO:0000256" key="2">
    <source>
        <dbReference type="ARBA" id="ARBA00005336"/>
    </source>
</evidence>
<dbReference type="Pfam" id="PF01915">
    <property type="entry name" value="Glyco_hydro_3_C"/>
    <property type="match status" value="1"/>
</dbReference>
<evidence type="ECO:0000256" key="4">
    <source>
        <dbReference type="ARBA" id="ARBA00022729"/>
    </source>
</evidence>
<dbReference type="InterPro" id="IPR036881">
    <property type="entry name" value="Glyco_hydro_3_C_sf"/>
</dbReference>
<dbReference type="InterPro" id="IPR002772">
    <property type="entry name" value="Glyco_hydro_3_C"/>
</dbReference>
<reference evidence="8" key="1">
    <citation type="journal article" date="2021" name="PeerJ">
        <title>Extensive microbial diversity within the chicken gut microbiome revealed by metagenomics and culture.</title>
        <authorList>
            <person name="Gilroy R."/>
            <person name="Ravi A."/>
            <person name="Getino M."/>
            <person name="Pursley I."/>
            <person name="Horton D.L."/>
            <person name="Alikhan N.F."/>
            <person name="Baker D."/>
            <person name="Gharbi K."/>
            <person name="Hall N."/>
            <person name="Watson M."/>
            <person name="Adriaenssens E.M."/>
            <person name="Foster-Nyarko E."/>
            <person name="Jarju S."/>
            <person name="Secka A."/>
            <person name="Antonio M."/>
            <person name="Oren A."/>
            <person name="Chaudhuri R.R."/>
            <person name="La Ragione R."/>
            <person name="Hildebrand F."/>
            <person name="Pallen M.J."/>
        </authorList>
    </citation>
    <scope>NUCLEOTIDE SEQUENCE</scope>
    <source>
        <strain evidence="8">CHK187-5294</strain>
    </source>
</reference>
<reference evidence="8" key="2">
    <citation type="submission" date="2021-04" db="EMBL/GenBank/DDBJ databases">
        <authorList>
            <person name="Gilroy R."/>
        </authorList>
    </citation>
    <scope>NUCLEOTIDE SEQUENCE</scope>
    <source>
        <strain evidence="8">CHK187-5294</strain>
    </source>
</reference>
<dbReference type="Gene3D" id="3.20.20.300">
    <property type="entry name" value="Glycoside hydrolase, family 3, N-terminal domain"/>
    <property type="match status" value="1"/>
</dbReference>